<proteinExistence type="predicted"/>
<dbReference type="InterPro" id="IPR037522">
    <property type="entry name" value="HD_GYP_dom"/>
</dbReference>
<reference evidence="2 3" key="1">
    <citation type="submission" date="2020-01" db="EMBL/GenBank/DDBJ databases">
        <title>Genome sequencing of strain KACC 21265.</title>
        <authorList>
            <person name="Heo J."/>
            <person name="Kim S.-J."/>
            <person name="Kim J.-S."/>
            <person name="Hong S.-B."/>
            <person name="Kwon S.-W."/>
        </authorList>
    </citation>
    <scope>NUCLEOTIDE SEQUENCE [LARGE SCALE GENOMIC DNA]</scope>
    <source>
        <strain evidence="2 3">KACC 21265</strain>
    </source>
</reference>
<dbReference type="Pfam" id="PF13487">
    <property type="entry name" value="HD_5"/>
    <property type="match status" value="1"/>
</dbReference>
<dbReference type="KEGG" id="xyk:GT347_19930"/>
<keyword evidence="3" id="KW-1185">Reference proteome</keyword>
<name>A0A857J7N6_9BURK</name>
<dbReference type="EMBL" id="CP047650">
    <property type="protein sequence ID" value="QHJ00051.1"/>
    <property type="molecule type" value="Genomic_DNA"/>
</dbReference>
<dbReference type="PANTHER" id="PTHR45228">
    <property type="entry name" value="CYCLIC DI-GMP PHOSPHODIESTERASE TM_0186-RELATED"/>
    <property type="match status" value="1"/>
</dbReference>
<gene>
    <name evidence="2" type="ORF">GT347_19930</name>
</gene>
<dbReference type="InterPro" id="IPR052020">
    <property type="entry name" value="Cyclic_di-GMP/3'3'-cGAMP_PDE"/>
</dbReference>
<dbReference type="Proteomes" id="UP000464787">
    <property type="component" value="Chromosome"/>
</dbReference>
<organism evidence="2 3">
    <name type="scientific">Xylophilus rhododendri</name>
    <dbReference type="NCBI Taxonomy" id="2697032"/>
    <lineage>
        <taxon>Bacteria</taxon>
        <taxon>Pseudomonadati</taxon>
        <taxon>Pseudomonadota</taxon>
        <taxon>Betaproteobacteria</taxon>
        <taxon>Burkholderiales</taxon>
        <taxon>Xylophilus</taxon>
    </lineage>
</organism>
<accession>A0A857J7N6</accession>
<evidence type="ECO:0000313" key="3">
    <source>
        <dbReference type="Proteomes" id="UP000464787"/>
    </source>
</evidence>
<sequence length="198" mass="21946">MPSRVSFPSPDASVQALTAALRARDLETERHSDRVIRLSLALGRRCSLTSEELFLLQCGAALHDIGKVGIPDRILGHIGPLLGEDWTTMQTHPVVGEVILRAAQRPELDPVCRVIRHHHENVDGTGYPDGLRGEDIPAMARMVHLADAYDAMVSDRPYREGMCHRKAIAILQDEAGTRSDAWMAARFTELLEDEPALR</sequence>
<dbReference type="PROSITE" id="PS51832">
    <property type="entry name" value="HD_GYP"/>
    <property type="match status" value="1"/>
</dbReference>
<dbReference type="SUPFAM" id="SSF109604">
    <property type="entry name" value="HD-domain/PDEase-like"/>
    <property type="match status" value="1"/>
</dbReference>
<dbReference type="AlphaFoldDB" id="A0A857J7N6"/>
<dbReference type="PANTHER" id="PTHR45228:SF4">
    <property type="entry name" value="LIPOPROTEIN"/>
    <property type="match status" value="1"/>
</dbReference>
<dbReference type="CDD" id="cd00077">
    <property type="entry name" value="HDc"/>
    <property type="match status" value="1"/>
</dbReference>
<dbReference type="SMART" id="SM00471">
    <property type="entry name" value="HDc"/>
    <property type="match status" value="1"/>
</dbReference>
<evidence type="ECO:0000313" key="2">
    <source>
        <dbReference type="EMBL" id="QHJ00051.1"/>
    </source>
</evidence>
<protein>
    <submittedName>
        <fullName evidence="2">HD domain-containing protein</fullName>
    </submittedName>
</protein>
<dbReference type="Gene3D" id="1.10.3210.10">
    <property type="entry name" value="Hypothetical protein af1432"/>
    <property type="match status" value="1"/>
</dbReference>
<feature type="domain" description="HD-GYP" evidence="1">
    <location>
        <begin position="6"/>
        <end position="198"/>
    </location>
</feature>
<dbReference type="InterPro" id="IPR003607">
    <property type="entry name" value="HD/PDEase_dom"/>
</dbReference>
<dbReference type="GO" id="GO:0008081">
    <property type="term" value="F:phosphoric diester hydrolase activity"/>
    <property type="evidence" value="ECO:0007669"/>
    <property type="project" value="UniProtKB-ARBA"/>
</dbReference>
<evidence type="ECO:0000259" key="1">
    <source>
        <dbReference type="PROSITE" id="PS51832"/>
    </source>
</evidence>